<keyword evidence="3" id="KW-0732">Signal</keyword>
<evidence type="ECO:0000256" key="3">
    <source>
        <dbReference type="SAM" id="SignalP"/>
    </source>
</evidence>
<keyword evidence="6" id="KW-1185">Reference proteome</keyword>
<organism evidence="5 6">
    <name type="scientific">Sinanodonta woodiana</name>
    <name type="common">Chinese pond mussel</name>
    <name type="synonym">Anodonta woodiana</name>
    <dbReference type="NCBI Taxonomy" id="1069815"/>
    <lineage>
        <taxon>Eukaryota</taxon>
        <taxon>Metazoa</taxon>
        <taxon>Spiralia</taxon>
        <taxon>Lophotrochozoa</taxon>
        <taxon>Mollusca</taxon>
        <taxon>Bivalvia</taxon>
        <taxon>Autobranchia</taxon>
        <taxon>Heteroconchia</taxon>
        <taxon>Palaeoheterodonta</taxon>
        <taxon>Unionida</taxon>
        <taxon>Unionoidea</taxon>
        <taxon>Unionidae</taxon>
        <taxon>Unioninae</taxon>
        <taxon>Sinanodonta</taxon>
    </lineage>
</organism>
<name>A0ABD3V359_SINWO</name>
<dbReference type="EMBL" id="JBJQND010000014">
    <property type="protein sequence ID" value="KAL3855391.1"/>
    <property type="molecule type" value="Genomic_DNA"/>
</dbReference>
<evidence type="ECO:0000256" key="1">
    <source>
        <dbReference type="ARBA" id="ARBA00023157"/>
    </source>
</evidence>
<accession>A0ABD3V359</accession>
<keyword evidence="1" id="KW-1015">Disulfide bond</keyword>
<dbReference type="AlphaFoldDB" id="A0ABD3V359"/>
<feature type="domain" description="Thyroglobulin type-1" evidence="4">
    <location>
        <begin position="54"/>
        <end position="123"/>
    </location>
</feature>
<dbReference type="Pfam" id="PF00086">
    <property type="entry name" value="Thyroglobulin_1"/>
    <property type="match status" value="1"/>
</dbReference>
<evidence type="ECO:0000256" key="2">
    <source>
        <dbReference type="PROSITE-ProRule" id="PRU00500"/>
    </source>
</evidence>
<dbReference type="CDD" id="cd00191">
    <property type="entry name" value="TY"/>
    <property type="match status" value="1"/>
</dbReference>
<dbReference type="SMART" id="SM00211">
    <property type="entry name" value="TY"/>
    <property type="match status" value="1"/>
</dbReference>
<proteinExistence type="predicted"/>
<feature type="signal peptide" evidence="3">
    <location>
        <begin position="1"/>
        <end position="16"/>
    </location>
</feature>
<gene>
    <name evidence="5" type="ORF">ACJMK2_014602</name>
</gene>
<feature type="chain" id="PRO_5044868581" description="Thyroglobulin type-1 domain-containing protein" evidence="3">
    <location>
        <begin position="17"/>
        <end position="192"/>
    </location>
</feature>
<reference evidence="5 6" key="1">
    <citation type="submission" date="2024-11" db="EMBL/GenBank/DDBJ databases">
        <title>Chromosome-level genome assembly of the freshwater bivalve Anodonta woodiana.</title>
        <authorList>
            <person name="Chen X."/>
        </authorList>
    </citation>
    <scope>NUCLEOTIDE SEQUENCE [LARGE SCALE GENOMIC DNA]</scope>
    <source>
        <strain evidence="5">MN2024</strain>
        <tissue evidence="5">Gills</tissue>
    </source>
</reference>
<protein>
    <recommendedName>
        <fullName evidence="4">Thyroglobulin type-1 domain-containing protein</fullName>
    </recommendedName>
</protein>
<comment type="caution">
    <text evidence="5">The sequence shown here is derived from an EMBL/GenBank/DDBJ whole genome shotgun (WGS) entry which is preliminary data.</text>
</comment>
<dbReference type="Gene3D" id="4.10.800.10">
    <property type="entry name" value="Thyroglobulin type-1"/>
    <property type="match status" value="1"/>
</dbReference>
<dbReference type="SUPFAM" id="SSF57610">
    <property type="entry name" value="Thyroglobulin type-1 domain"/>
    <property type="match status" value="1"/>
</dbReference>
<sequence length="192" mass="21164">MFQFLLFAAILVCTQAIVCPPNFCNSVDCQDVSACNGVLQKGFCGCCDVCTTVINACAARLHEIETSQQNGVHLLGVFKPTCTTDGYYAPVQCHGSVCYCATRTGVKIESYEVAIYMSSQMTCQCARDKYEYMQTGLIGKMFYCDAMGNYQNSPDVASGKLAHIYTHQTDRPLVNLTPPQPTRLHTYTNTQI</sequence>
<dbReference type="PROSITE" id="PS51162">
    <property type="entry name" value="THYROGLOBULIN_1_2"/>
    <property type="match status" value="1"/>
</dbReference>
<dbReference type="Proteomes" id="UP001634394">
    <property type="component" value="Unassembled WGS sequence"/>
</dbReference>
<dbReference type="InterPro" id="IPR000716">
    <property type="entry name" value="Thyroglobulin_1"/>
</dbReference>
<evidence type="ECO:0000313" key="5">
    <source>
        <dbReference type="EMBL" id="KAL3855391.1"/>
    </source>
</evidence>
<dbReference type="InterPro" id="IPR036857">
    <property type="entry name" value="Thyroglobulin_1_sf"/>
</dbReference>
<evidence type="ECO:0000313" key="6">
    <source>
        <dbReference type="Proteomes" id="UP001634394"/>
    </source>
</evidence>
<dbReference type="PROSITE" id="PS00484">
    <property type="entry name" value="THYROGLOBULIN_1_1"/>
    <property type="match status" value="1"/>
</dbReference>
<evidence type="ECO:0000259" key="4">
    <source>
        <dbReference type="PROSITE" id="PS51162"/>
    </source>
</evidence>
<comment type="caution">
    <text evidence="2">Lacks conserved residue(s) required for the propagation of feature annotation.</text>
</comment>